<name>A0AAD6UFB1_9AGAR</name>
<evidence type="ECO:0008006" key="3">
    <source>
        <dbReference type="Google" id="ProtNLM"/>
    </source>
</evidence>
<comment type="caution">
    <text evidence="1">The sequence shown here is derived from an EMBL/GenBank/DDBJ whole genome shotgun (WGS) entry which is preliminary data.</text>
</comment>
<dbReference type="SUPFAM" id="SSF52047">
    <property type="entry name" value="RNI-like"/>
    <property type="match status" value="1"/>
</dbReference>
<sequence length="541" mass="59844">MHHCLGIPEIISLICGELAGPYSYLSPANKGALAALARTSRDFQGPALEILWKKQETLENILKCLPSNLWEANTGMAHHMRIKGHIQQADWERPLQYASRVQELTLRFRVMPKFIIAFPDVNVLEAIESSLPREYICPNLRTIHWEPTKSEEFPYICLFLGANVTSAQILLPQSTRSNISLLPHLALRYQQLKNLCIHGGLESVRLCRASSAIAMNLDAIEAVSMDRLDRMALEHLSGLPSLKTLALRIPRVSDLGPPSLTHSPYMFSALRTVDFLATTIDFAIAFVNLLGTCSVEQILVGTGVLATKDTTSALYTALACHLSHSALQELSVNNVDGGTIAPTPATIANYVVGGYLVAALFCFKNLTSLRLAPPVGFDLDDDTAWDMARAWPKIQHLSLTAATALHHTTSMSLRGLRAFAAHCHELRTLSITVDASTIPPFDYSPGTSLCQHALYRLDVAVSPISDPPNVARFMSALFPALAVIRTLQDWRWNEEVSETVNEETAVARQRHTQWKEVEKLIPIFAAVRQEERRRAAASFCP</sequence>
<dbReference type="Proteomes" id="UP001222325">
    <property type="component" value="Unassembled WGS sequence"/>
</dbReference>
<proteinExistence type="predicted"/>
<keyword evidence="2" id="KW-1185">Reference proteome</keyword>
<dbReference type="EMBL" id="JARJCN010000004">
    <property type="protein sequence ID" value="KAJ7101433.1"/>
    <property type="molecule type" value="Genomic_DNA"/>
</dbReference>
<protein>
    <recommendedName>
        <fullName evidence="3">F-box domain-containing protein</fullName>
    </recommendedName>
</protein>
<gene>
    <name evidence="1" type="ORF">B0H15DRAFT_411631</name>
</gene>
<dbReference type="Gene3D" id="3.80.10.10">
    <property type="entry name" value="Ribonuclease Inhibitor"/>
    <property type="match status" value="1"/>
</dbReference>
<accession>A0AAD6UFB1</accession>
<organism evidence="1 2">
    <name type="scientific">Mycena belliarum</name>
    <dbReference type="NCBI Taxonomy" id="1033014"/>
    <lineage>
        <taxon>Eukaryota</taxon>
        <taxon>Fungi</taxon>
        <taxon>Dikarya</taxon>
        <taxon>Basidiomycota</taxon>
        <taxon>Agaricomycotina</taxon>
        <taxon>Agaricomycetes</taxon>
        <taxon>Agaricomycetidae</taxon>
        <taxon>Agaricales</taxon>
        <taxon>Marasmiineae</taxon>
        <taxon>Mycenaceae</taxon>
        <taxon>Mycena</taxon>
    </lineage>
</organism>
<evidence type="ECO:0000313" key="1">
    <source>
        <dbReference type="EMBL" id="KAJ7101433.1"/>
    </source>
</evidence>
<reference evidence="1" key="1">
    <citation type="submission" date="2023-03" db="EMBL/GenBank/DDBJ databases">
        <title>Massive genome expansion in bonnet fungi (Mycena s.s.) driven by repeated elements and novel gene families across ecological guilds.</title>
        <authorList>
            <consortium name="Lawrence Berkeley National Laboratory"/>
            <person name="Harder C.B."/>
            <person name="Miyauchi S."/>
            <person name="Viragh M."/>
            <person name="Kuo A."/>
            <person name="Thoen E."/>
            <person name="Andreopoulos B."/>
            <person name="Lu D."/>
            <person name="Skrede I."/>
            <person name="Drula E."/>
            <person name="Henrissat B."/>
            <person name="Morin E."/>
            <person name="Kohler A."/>
            <person name="Barry K."/>
            <person name="LaButti K."/>
            <person name="Morin E."/>
            <person name="Salamov A."/>
            <person name="Lipzen A."/>
            <person name="Mereny Z."/>
            <person name="Hegedus B."/>
            <person name="Baldrian P."/>
            <person name="Stursova M."/>
            <person name="Weitz H."/>
            <person name="Taylor A."/>
            <person name="Grigoriev I.V."/>
            <person name="Nagy L.G."/>
            <person name="Martin F."/>
            <person name="Kauserud H."/>
        </authorList>
    </citation>
    <scope>NUCLEOTIDE SEQUENCE</scope>
    <source>
        <strain evidence="1">CBHHK173m</strain>
    </source>
</reference>
<dbReference type="AlphaFoldDB" id="A0AAD6UFB1"/>
<dbReference type="InterPro" id="IPR032675">
    <property type="entry name" value="LRR_dom_sf"/>
</dbReference>
<evidence type="ECO:0000313" key="2">
    <source>
        <dbReference type="Proteomes" id="UP001222325"/>
    </source>
</evidence>